<proteinExistence type="predicted"/>
<reference evidence="2" key="2">
    <citation type="submission" date="2020-08" db="EMBL/GenBank/DDBJ databases">
        <title>Plant Genome Project.</title>
        <authorList>
            <person name="Zhang R.-G."/>
        </authorList>
    </citation>
    <scope>NUCLEOTIDE SEQUENCE</scope>
    <source>
        <strain evidence="2">Huo1</strain>
        <tissue evidence="2">Leaf</tissue>
    </source>
</reference>
<gene>
    <name evidence="2" type="ORF">SASPL_105268</name>
</gene>
<reference evidence="2" key="1">
    <citation type="submission" date="2018-01" db="EMBL/GenBank/DDBJ databases">
        <authorList>
            <person name="Mao J.F."/>
        </authorList>
    </citation>
    <scope>NUCLEOTIDE SEQUENCE</scope>
    <source>
        <strain evidence="2">Huo1</strain>
        <tissue evidence="2">Leaf</tissue>
    </source>
</reference>
<feature type="region of interest" description="Disordered" evidence="1">
    <location>
        <begin position="59"/>
        <end position="84"/>
    </location>
</feature>
<evidence type="ECO:0000313" key="3">
    <source>
        <dbReference type="Proteomes" id="UP000298416"/>
    </source>
</evidence>
<dbReference type="Proteomes" id="UP000298416">
    <property type="component" value="Unassembled WGS sequence"/>
</dbReference>
<name>A0A8X8YQ56_SALSN</name>
<comment type="caution">
    <text evidence="2">The sequence shown here is derived from an EMBL/GenBank/DDBJ whole genome shotgun (WGS) entry which is preliminary data.</text>
</comment>
<accession>A0A8X8YQ56</accession>
<organism evidence="2">
    <name type="scientific">Salvia splendens</name>
    <name type="common">Scarlet sage</name>
    <dbReference type="NCBI Taxonomy" id="180675"/>
    <lineage>
        <taxon>Eukaryota</taxon>
        <taxon>Viridiplantae</taxon>
        <taxon>Streptophyta</taxon>
        <taxon>Embryophyta</taxon>
        <taxon>Tracheophyta</taxon>
        <taxon>Spermatophyta</taxon>
        <taxon>Magnoliopsida</taxon>
        <taxon>eudicotyledons</taxon>
        <taxon>Gunneridae</taxon>
        <taxon>Pentapetalae</taxon>
        <taxon>asterids</taxon>
        <taxon>lamiids</taxon>
        <taxon>Lamiales</taxon>
        <taxon>Lamiaceae</taxon>
        <taxon>Nepetoideae</taxon>
        <taxon>Mentheae</taxon>
        <taxon>Salviinae</taxon>
        <taxon>Salvia</taxon>
        <taxon>Salvia subgen. Calosphace</taxon>
        <taxon>core Calosphace</taxon>
    </lineage>
</organism>
<protein>
    <submittedName>
        <fullName evidence="2">Uncharacterized protein</fullName>
    </submittedName>
</protein>
<evidence type="ECO:0000256" key="1">
    <source>
        <dbReference type="SAM" id="MobiDB-lite"/>
    </source>
</evidence>
<evidence type="ECO:0000313" key="2">
    <source>
        <dbReference type="EMBL" id="KAG6433653.1"/>
    </source>
</evidence>
<dbReference type="AlphaFoldDB" id="A0A8X8YQ56"/>
<keyword evidence="3" id="KW-1185">Reference proteome</keyword>
<sequence length="84" mass="9369">MAEGRKEVLGEGNVLSISEKRLMIEKFYGSHVPSQIDVHPPDVVKTKGSGRRLSRLEKEMREMSRPGRKCGKCGEVGRTGKMVL</sequence>
<dbReference type="EMBL" id="PNBA02000002">
    <property type="protein sequence ID" value="KAG6433653.1"/>
    <property type="molecule type" value="Genomic_DNA"/>
</dbReference>